<dbReference type="Pfam" id="PF02514">
    <property type="entry name" value="CobN-Mg_chel"/>
    <property type="match status" value="1"/>
</dbReference>
<dbReference type="PANTHER" id="PTHR44119:SF7">
    <property type="entry name" value="MAGNESIUM CHELATASE SUBUNIT"/>
    <property type="match status" value="1"/>
</dbReference>
<comment type="caution">
    <text evidence="2">The sequence shown here is derived from an EMBL/GenBank/DDBJ whole genome shotgun (WGS) entry which is preliminary data.</text>
</comment>
<dbReference type="InterPro" id="IPR003672">
    <property type="entry name" value="CobN/Mg_chltase"/>
</dbReference>
<sequence length="1278" mass="144691">MKTIIAILWHKSANRLEMITPYIKDRVNLKIYSAAQLSDGREDVDGLYKAMDQADLFLFNVTSSDSIWSEVEAYAAKKTTPIVYVGGEAASHIKSKESMRHSAVCNQYYTYSGKENLVNMIDYLSTEVLGESYSYKEPLFIPWEGIFHPDTEEVFTNPQDYFKYRKRSPKGVIGVIASRTTWLNEDIEVETELIKKIEARGFSALPIYTYSWPDAEIGAKGVEYAVEKFCFDDQGESVIDAMIRMSGFFLQAGNSSAKCKPSSIMERLNCPIVKPICSSHMTIEEWQESKDGTVADLPWSIALPELEGVIEPIFIGAEDRSTGVELRKPVSSRCDKLVSRLIKWIALEKKQNQDKKVVFILNNNPCTATEASVGGGANLDTLESVARILKTMKIQGYDLEDIPEDGDVLIKTIMARKAISEFRWTTVKEMVHKGGVLDFITRDQYDVWFQALTDDARENMVKAWGEPFGETEEGLPPAMVYEDKMIVTGVSYKNAIVCVQPKRGCSGSKCDGKVCKILHDPHIAPTHQYLASYRYFEHIYEADVIIHVGTHGNLEFLPGKATGLSDSCFPDICIGNLPNLYIYNADNPPEGTIAKRRALATIIDHMQTVMTQGDLYDDLEELDTFLKQYDKVRVSDKTQAHLLEHLIIEEIQKANLEKEIDLADYHNQFDLVIDKAHKILTTVKTTQVQDGMHIFGQLPIGDRRIDMLNAIVRFEGIDQASLRGTVCELIGLELKTLLTQTEAFSERIGKNNGEILFDMDGISKSIIIKFLNDHSITEEFSLPRPYQIKNPAVLMEINAFKERIIDINNRIDESKEIDALLAAMNGNYVKPGPAGIITRGRDDILPTGRNFYTLDPETVPTKAAWEIGKRLANAVIQKFFDEEGRYPETMAIYWMAADVMWADGEGMAQLFYMLGVKPKWLANGKVKGIEVIPLKELGRPRIDITAKISGILRDNFQNCVLLLDEAIQTVANLAEEGDENFIRKHVLETTAENPDISWESATTRIFGVQPGTYTSGVNLMVYASAWEDTTDIADLFTYYNGYSYSKDNYGKKAYIELQSSLKTVDITYDKVMSDEHDLLGCCCYFGNYGGMTAAARELSNKDIKTYYGDTREVTNVEIRTLSEEINRVVRGKLLNPKWIEGQKRHGYKGAGDISKRVGRVYGWEATTEEVDDWIFDDITKTFIIDAENRAFFRENNPWALEEMSRRLLEAYQRGLWKPADGMIEEIQDSYLELEGFLEENMGSDVGEFQGSAIEIIKADEFEEYRKTMSQIHENKRKK</sequence>
<proteinExistence type="predicted"/>
<dbReference type="NCBIfam" id="NF004646">
    <property type="entry name" value="PRK05989.2-4"/>
    <property type="match status" value="1"/>
</dbReference>
<protein>
    <submittedName>
        <fullName evidence="2">Cobalt chelatase</fullName>
    </submittedName>
</protein>
<dbReference type="EMBL" id="LGYO01000034">
    <property type="protein sequence ID" value="KNZ41132.1"/>
    <property type="molecule type" value="Genomic_DNA"/>
</dbReference>
<dbReference type="CDD" id="cd10150">
    <property type="entry name" value="CobN_like"/>
    <property type="match status" value="1"/>
</dbReference>
<keyword evidence="3" id="KW-1185">Reference proteome</keyword>
<feature type="domain" description="CobN/magnesium chelatase" evidence="1">
    <location>
        <begin position="107"/>
        <end position="1221"/>
    </location>
</feature>
<gene>
    <name evidence="2" type="ORF">AKG39_13745</name>
</gene>
<dbReference type="AlphaFoldDB" id="A0A0L6TYH4"/>
<evidence type="ECO:0000259" key="1">
    <source>
        <dbReference type="Pfam" id="PF02514"/>
    </source>
</evidence>
<evidence type="ECO:0000313" key="3">
    <source>
        <dbReference type="Proteomes" id="UP000036873"/>
    </source>
</evidence>
<dbReference type="STRING" id="52689.AKG39_13745"/>
<accession>A0A0L6TYH4</accession>
<dbReference type="PANTHER" id="PTHR44119">
    <property type="entry name" value="MAGNESIUM-CHELATASE SUBUNIT CHLH, CHLOROPLASTIC"/>
    <property type="match status" value="1"/>
</dbReference>
<dbReference type="PATRIC" id="fig|52689.4.peg.2119"/>
<dbReference type="RefSeq" id="WP_050740974.1">
    <property type="nucleotide sequence ID" value="NZ_LGYO01000034.1"/>
</dbReference>
<dbReference type="Proteomes" id="UP000036873">
    <property type="component" value="Unassembled WGS sequence"/>
</dbReference>
<evidence type="ECO:0000313" key="2">
    <source>
        <dbReference type="EMBL" id="KNZ41132.1"/>
    </source>
</evidence>
<organism evidence="2 3">
    <name type="scientific">Acetobacterium bakii</name>
    <dbReference type="NCBI Taxonomy" id="52689"/>
    <lineage>
        <taxon>Bacteria</taxon>
        <taxon>Bacillati</taxon>
        <taxon>Bacillota</taxon>
        <taxon>Clostridia</taxon>
        <taxon>Eubacteriales</taxon>
        <taxon>Eubacteriaceae</taxon>
        <taxon>Acetobacterium</taxon>
    </lineage>
</organism>
<name>A0A0L6TYH4_9FIRM</name>
<reference evidence="3" key="1">
    <citation type="submission" date="2015-07" db="EMBL/GenBank/DDBJ databases">
        <title>Draft genome sequence of Acetobacterium bakii DSM 8293, a potential psychrophilic chemical producer through syngas fermentation.</title>
        <authorList>
            <person name="Song Y."/>
            <person name="Hwang S."/>
            <person name="Cho B.-K."/>
        </authorList>
    </citation>
    <scope>NUCLEOTIDE SEQUENCE [LARGE SCALE GENOMIC DNA]</scope>
    <source>
        <strain evidence="3">DSM 8239</strain>
    </source>
</reference>